<dbReference type="InterPro" id="IPR048502">
    <property type="entry name" value="NamZ_N"/>
</dbReference>
<dbReference type="AlphaFoldDB" id="A0A1H4FF75"/>
<dbReference type="PANTHER" id="PTHR42915">
    <property type="entry name" value="HYPOTHETICAL 460 KDA PROTEIN IN FEUA-SIGW INTERGENIC REGION [PRECURSOR]"/>
    <property type="match status" value="1"/>
</dbReference>
<evidence type="ECO:0000313" key="3">
    <source>
        <dbReference type="EMBL" id="SEA96003.1"/>
    </source>
</evidence>
<evidence type="ECO:0000313" key="4">
    <source>
        <dbReference type="Proteomes" id="UP000183253"/>
    </source>
</evidence>
<dbReference type="EMBL" id="FNRI01000010">
    <property type="protein sequence ID" value="SEA96003.1"/>
    <property type="molecule type" value="Genomic_DNA"/>
</dbReference>
<keyword evidence="4" id="KW-1185">Reference proteome</keyword>
<dbReference type="InterPro" id="IPR008302">
    <property type="entry name" value="NamZ"/>
</dbReference>
<proteinExistence type="predicted"/>
<dbReference type="Gene3D" id="3.90.1150.140">
    <property type="match status" value="1"/>
</dbReference>
<gene>
    <name evidence="3" type="ORF">SAMN05444145_11040</name>
</gene>
<dbReference type="Proteomes" id="UP000183253">
    <property type="component" value="Unassembled WGS sequence"/>
</dbReference>
<name>A0A1H4FF75_9BACT</name>
<dbReference type="PIRSF" id="PIRSF016719">
    <property type="entry name" value="UCP016719"/>
    <property type="match status" value="1"/>
</dbReference>
<organism evidence="3 4">
    <name type="scientific">Alistipes timonensis JC136</name>
    <dbReference type="NCBI Taxonomy" id="1033731"/>
    <lineage>
        <taxon>Bacteria</taxon>
        <taxon>Pseudomonadati</taxon>
        <taxon>Bacteroidota</taxon>
        <taxon>Bacteroidia</taxon>
        <taxon>Bacteroidales</taxon>
        <taxon>Rikenellaceae</taxon>
        <taxon>Alistipes</taxon>
    </lineage>
</organism>
<protein>
    <submittedName>
        <fullName evidence="3">Uncharacterized conserved protein YbbC, DUF1343 family</fullName>
    </submittedName>
</protein>
<evidence type="ECO:0000259" key="1">
    <source>
        <dbReference type="Pfam" id="PF07075"/>
    </source>
</evidence>
<dbReference type="GO" id="GO:0033922">
    <property type="term" value="F:peptidoglycan beta-N-acetylmuramidase activity"/>
    <property type="evidence" value="ECO:0007669"/>
    <property type="project" value="InterPro"/>
</dbReference>
<feature type="domain" description="Peptidoglycan beta-N-acetylmuramidase NamZ C-terminal" evidence="2">
    <location>
        <begin position="227"/>
        <end position="367"/>
    </location>
</feature>
<dbReference type="Gene3D" id="3.40.50.12170">
    <property type="entry name" value="Uncharacterised protein PF07075, DUF1343"/>
    <property type="match status" value="1"/>
</dbReference>
<dbReference type="PANTHER" id="PTHR42915:SF1">
    <property type="entry name" value="PEPTIDOGLYCAN BETA-N-ACETYLMURAMIDASE NAMZ"/>
    <property type="match status" value="1"/>
</dbReference>
<dbReference type="InterPro" id="IPR048503">
    <property type="entry name" value="NamZ_C"/>
</dbReference>
<dbReference type="Pfam" id="PF20732">
    <property type="entry name" value="NamZ_C"/>
    <property type="match status" value="1"/>
</dbReference>
<evidence type="ECO:0000259" key="2">
    <source>
        <dbReference type="Pfam" id="PF20732"/>
    </source>
</evidence>
<feature type="domain" description="Peptidoglycan beta-N-acetylmuramidase NamZ N-terminal" evidence="1">
    <location>
        <begin position="16"/>
        <end position="223"/>
    </location>
</feature>
<dbReference type="Pfam" id="PF07075">
    <property type="entry name" value="NamZ_N"/>
    <property type="match status" value="1"/>
</dbReference>
<dbReference type="STRING" id="1033731.SAMN05444145_11040"/>
<accession>A0A1H4FF75</accession>
<sequence>MTDTAAYFPLLRGQRVAVLANQTSVAEMPGAAGADAAGRVHLVDLLHGEGFDVAAIFSPEHGFRGTADAGEHVKSSVDTRTGIPIRSLYDGNTKRPSDEAMRSFDVLVVDMQDVGLRFYTYYISMLRMMDACADFGRRVVVLDRPNPNGHIIDGPVLDMKYRSGVGAIPVPVLHGLTMGEIARMAAGEGWAKKCALTVVKCRNYTHATEYLLPVAPSPNLPTARAVYLYAALCPFEGTVVSLGRGTDKPFEMYGHPDMTGRAFTFTPRPTAGAKHPPLEGRLCRGVDLSGMPLAEARDVGFSLKYVMDACADLGMGDKFFTPMFEKLVGVEWVREMILAGAPEEEIRARWADDVERYREKRMQYLLYE</sequence>
<reference evidence="3 4" key="1">
    <citation type="submission" date="2016-10" db="EMBL/GenBank/DDBJ databases">
        <authorList>
            <person name="de Groot N.N."/>
        </authorList>
    </citation>
    <scope>NUCLEOTIDE SEQUENCE [LARGE SCALE GENOMIC DNA]</scope>
    <source>
        <strain evidence="3 4">DSM 25383</strain>
    </source>
</reference>